<dbReference type="AlphaFoldDB" id="A0A8A1M5D7"/>
<feature type="compositionally biased region" description="Basic and acidic residues" evidence="1">
    <location>
        <begin position="78"/>
        <end position="89"/>
    </location>
</feature>
<gene>
    <name evidence="2" type="ORF">I7I51_03855</name>
</gene>
<protein>
    <submittedName>
        <fullName evidence="2">Uncharacterized protein</fullName>
    </submittedName>
</protein>
<feature type="region of interest" description="Disordered" evidence="1">
    <location>
        <begin position="144"/>
        <end position="165"/>
    </location>
</feature>
<evidence type="ECO:0000313" key="2">
    <source>
        <dbReference type="EMBL" id="QSS61678.1"/>
    </source>
</evidence>
<feature type="compositionally biased region" description="Basic residues" evidence="1">
    <location>
        <begin position="31"/>
        <end position="43"/>
    </location>
</feature>
<dbReference type="EMBL" id="CP069111">
    <property type="protein sequence ID" value="QSS61678.1"/>
    <property type="molecule type" value="Genomic_DNA"/>
</dbReference>
<accession>A0A8A1M5D7</accession>
<dbReference type="VEuPathDB" id="FungiDB:I7I51_03855"/>
<name>A0A8A1M5D7_AJECA</name>
<evidence type="ECO:0000313" key="3">
    <source>
        <dbReference type="Proteomes" id="UP000663671"/>
    </source>
</evidence>
<sequence>MYSMKMPREGTRKNETMGDGEEEERGEKEKKQKQKRRRNHRCRLLAADGGSEEAPFSSWSLGEMARRATGRGSGARARQSEAGRNKSLDPMEPLGGAAGLVARSPANQQPAPSLVPPSAMVPAVAAADGRRALSLAVRFLSEPASALEASSRQRQNAPGRPKCSPFAAIGYPSPRLMQLAQWVLIGPAAEWAPEPSTVLVPETKTRPLGQ</sequence>
<proteinExistence type="predicted"/>
<dbReference type="Proteomes" id="UP000663671">
    <property type="component" value="Chromosome 5"/>
</dbReference>
<dbReference type="OrthoDB" id="10535252at2759"/>
<reference evidence="2" key="1">
    <citation type="submission" date="2021-01" db="EMBL/GenBank/DDBJ databases">
        <title>Chromosome-level genome assembly of a human fungal pathogen reveals clustering of transcriptionally co-regulated genes.</title>
        <authorList>
            <person name="Voorhies M."/>
            <person name="Cohen S."/>
            <person name="Shea T.P."/>
            <person name="Petrus S."/>
            <person name="Munoz J.F."/>
            <person name="Poplawski S."/>
            <person name="Goldman W.E."/>
            <person name="Michael T."/>
            <person name="Cuomo C.A."/>
            <person name="Sil A."/>
            <person name="Beyhan S."/>
        </authorList>
    </citation>
    <scope>NUCLEOTIDE SEQUENCE</scope>
    <source>
        <strain evidence="2">WU24</strain>
    </source>
</reference>
<feature type="region of interest" description="Disordered" evidence="1">
    <location>
        <begin position="1"/>
        <end position="116"/>
    </location>
</feature>
<organism evidence="2 3">
    <name type="scientific">Ajellomyces capsulatus</name>
    <name type="common">Darling's disease fungus</name>
    <name type="synonym">Histoplasma capsulatum</name>
    <dbReference type="NCBI Taxonomy" id="5037"/>
    <lineage>
        <taxon>Eukaryota</taxon>
        <taxon>Fungi</taxon>
        <taxon>Dikarya</taxon>
        <taxon>Ascomycota</taxon>
        <taxon>Pezizomycotina</taxon>
        <taxon>Eurotiomycetes</taxon>
        <taxon>Eurotiomycetidae</taxon>
        <taxon>Onygenales</taxon>
        <taxon>Ajellomycetaceae</taxon>
        <taxon>Histoplasma</taxon>
    </lineage>
</organism>
<feature type="compositionally biased region" description="Basic and acidic residues" evidence="1">
    <location>
        <begin position="1"/>
        <end position="16"/>
    </location>
</feature>
<evidence type="ECO:0000256" key="1">
    <source>
        <dbReference type="SAM" id="MobiDB-lite"/>
    </source>
</evidence>